<feature type="compositionally biased region" description="Gly residues" evidence="3">
    <location>
        <begin position="41"/>
        <end position="67"/>
    </location>
</feature>
<evidence type="ECO:0000259" key="4">
    <source>
        <dbReference type="SMART" id="SM00560"/>
    </source>
</evidence>
<proteinExistence type="predicted"/>
<dbReference type="InterPro" id="IPR006558">
    <property type="entry name" value="LamG-like"/>
</dbReference>
<evidence type="ECO:0000256" key="1">
    <source>
        <dbReference type="ARBA" id="ARBA00022729"/>
    </source>
</evidence>
<evidence type="ECO:0000313" key="5">
    <source>
        <dbReference type="EMBL" id="AKT40778.1"/>
    </source>
</evidence>
<gene>
    <name evidence="5" type="ORF">CMC5_049340</name>
</gene>
<evidence type="ECO:0000256" key="3">
    <source>
        <dbReference type="SAM" id="MobiDB-lite"/>
    </source>
</evidence>
<dbReference type="OrthoDB" id="5510537at2"/>
<sequence length="295" mass="30255">MRRCGGASVFALGLLIGACVLDVDGTGPRAMSPSGEQPSNGMGGAGGGTGGAGAGEEGGGGDGGAGGDAPIEGPFCDANDPTLVACHPFDDGFHGGGDSVSGPGRIEDRSGRGNHLVDVRNARFEPGRGGKALRMDGGSYARIDYNPSIDFTLLTVELWVQPAALPAPGQRMGLVDSDLRFGLFVNEDGIVDCHLPQMGGVLRSSPQALRGAAWSYVACMYDGNEGRLYIDGARVATAPVGALPQEHNRPIVVGGDDPGADRFHGLIDRLRLFDGVRSERQICLAALRPACPSSG</sequence>
<feature type="region of interest" description="Disordered" evidence="3">
    <location>
        <begin position="29"/>
        <end position="74"/>
    </location>
</feature>
<dbReference type="SMART" id="SM00560">
    <property type="entry name" value="LamGL"/>
    <property type="match status" value="1"/>
</dbReference>
<dbReference type="Proteomes" id="UP000067626">
    <property type="component" value="Chromosome"/>
</dbReference>
<dbReference type="AlphaFoldDB" id="A0A0K1EJL1"/>
<dbReference type="InterPro" id="IPR013320">
    <property type="entry name" value="ConA-like_dom_sf"/>
</dbReference>
<organism evidence="5 6">
    <name type="scientific">Chondromyces crocatus</name>
    <dbReference type="NCBI Taxonomy" id="52"/>
    <lineage>
        <taxon>Bacteria</taxon>
        <taxon>Pseudomonadati</taxon>
        <taxon>Myxococcota</taxon>
        <taxon>Polyangia</taxon>
        <taxon>Polyangiales</taxon>
        <taxon>Polyangiaceae</taxon>
        <taxon>Chondromyces</taxon>
    </lineage>
</organism>
<keyword evidence="6" id="KW-1185">Reference proteome</keyword>
<dbReference type="RefSeq" id="WP_082362750.1">
    <property type="nucleotide sequence ID" value="NZ_CP012159.1"/>
</dbReference>
<evidence type="ECO:0000256" key="2">
    <source>
        <dbReference type="ARBA" id="ARBA00023157"/>
    </source>
</evidence>
<dbReference type="Pfam" id="PF13385">
    <property type="entry name" value="Laminin_G_3"/>
    <property type="match status" value="1"/>
</dbReference>
<evidence type="ECO:0000313" key="6">
    <source>
        <dbReference type="Proteomes" id="UP000067626"/>
    </source>
</evidence>
<dbReference type="Gene3D" id="2.60.120.200">
    <property type="match status" value="1"/>
</dbReference>
<dbReference type="KEGG" id="ccro:CMC5_049340"/>
<keyword evidence="1" id="KW-0732">Signal</keyword>
<protein>
    <recommendedName>
        <fullName evidence="4">LamG-like jellyroll fold domain-containing protein</fullName>
    </recommendedName>
</protein>
<dbReference type="STRING" id="52.CMC5_049340"/>
<name>A0A0K1EJL1_CHOCO</name>
<keyword evidence="2" id="KW-1015">Disulfide bond</keyword>
<dbReference type="PROSITE" id="PS51257">
    <property type="entry name" value="PROKAR_LIPOPROTEIN"/>
    <property type="match status" value="1"/>
</dbReference>
<reference evidence="5 6" key="1">
    <citation type="submission" date="2015-07" db="EMBL/GenBank/DDBJ databases">
        <title>Genome analysis of myxobacterium Chondromyces crocatus Cm c5 reveals a high potential for natural compound synthesis and the genetic basis for the loss of fruiting body formation.</title>
        <authorList>
            <person name="Zaburannyi N."/>
            <person name="Bunk B."/>
            <person name="Maier J."/>
            <person name="Overmann J."/>
            <person name="Mueller R."/>
        </authorList>
    </citation>
    <scope>NUCLEOTIDE SEQUENCE [LARGE SCALE GENOMIC DNA]</scope>
    <source>
        <strain evidence="5 6">Cm c5</strain>
    </source>
</reference>
<dbReference type="SUPFAM" id="SSF49899">
    <property type="entry name" value="Concanavalin A-like lectins/glucanases"/>
    <property type="match status" value="1"/>
</dbReference>
<accession>A0A0K1EJL1</accession>
<dbReference type="EMBL" id="CP012159">
    <property type="protein sequence ID" value="AKT40778.1"/>
    <property type="molecule type" value="Genomic_DNA"/>
</dbReference>
<feature type="domain" description="LamG-like jellyroll fold" evidence="4">
    <location>
        <begin position="152"/>
        <end position="280"/>
    </location>
</feature>